<reference evidence="2" key="1">
    <citation type="journal article" date="2017" name="BMC Genomics">
        <title>Xanthomonas adaptation to common bean is associated with horizontal transfers of genes encoding TAL effectors.</title>
        <authorList>
            <person name="Ruh M."/>
            <person name="Briand M."/>
            <person name="Bonneau S."/>
            <person name="Jacques M.A."/>
            <person name="Chen N.W.G."/>
        </authorList>
    </citation>
    <scope>NUCLEOTIDE SEQUENCE [LARGE SCALE GENOMIC DNA]</scope>
    <source>
        <strain evidence="2">CFBP6167</strain>
    </source>
</reference>
<organism evidence="2">
    <name type="scientific">Xanthomonas citri pv. phaseoli var. fuscans</name>
    <dbReference type="NCBI Taxonomy" id="473423"/>
    <lineage>
        <taxon>Bacteria</taxon>
        <taxon>Pseudomonadati</taxon>
        <taxon>Pseudomonadota</taxon>
        <taxon>Gammaproteobacteria</taxon>
        <taxon>Lysobacterales</taxon>
        <taxon>Lysobacteraceae</taxon>
        <taxon>Xanthomonas</taxon>
    </lineage>
</organism>
<feature type="region of interest" description="Disordered" evidence="1">
    <location>
        <begin position="22"/>
        <end position="43"/>
    </location>
</feature>
<proteinExistence type="predicted"/>
<accession>A0A808FLI5</accession>
<evidence type="ECO:0000256" key="1">
    <source>
        <dbReference type="SAM" id="MobiDB-lite"/>
    </source>
</evidence>
<gene>
    <name evidence="2" type="ORF">XcfCFBP6167P_22125</name>
</gene>
<sequence>MACAHGAVPSSAAQQRDIALTAKPPGLRALPRAADRHAALQET</sequence>
<protein>
    <submittedName>
        <fullName evidence="2">MarR family transcriptional regulator</fullName>
    </submittedName>
</protein>
<evidence type="ECO:0000313" key="2">
    <source>
        <dbReference type="EMBL" id="ATS90620.1"/>
    </source>
</evidence>
<dbReference type="AlphaFoldDB" id="A0A808FLI5"/>
<name>A0A808FLI5_XANCI</name>
<dbReference type="EMBL" id="CP021018">
    <property type="protein sequence ID" value="ATS90620.1"/>
    <property type="molecule type" value="Genomic_DNA"/>
</dbReference>
<feature type="compositionally biased region" description="Basic and acidic residues" evidence="1">
    <location>
        <begin position="33"/>
        <end position="43"/>
    </location>
</feature>